<dbReference type="InterPro" id="IPR029046">
    <property type="entry name" value="LolA/LolB/LppX"/>
</dbReference>
<evidence type="ECO:0000313" key="3">
    <source>
        <dbReference type="Proteomes" id="UP000199019"/>
    </source>
</evidence>
<gene>
    <name evidence="2" type="ORF">SAMN05216199_3037</name>
</gene>
<dbReference type="AlphaFoldDB" id="A0A1H9WMR7"/>
<sequence>MSLFTDHPRARWAAPAAAVAVVAAGTLVTNLTASADPSLPPRSAAQLLADVQRAQLAYVSGTVVQSADLGLPDLSALGGGRQGSSSLQSVVTGTHTWRVWYGGEQQQRLALVGSLGESDVIRNGRDLWLWSSDQKTAEHYRLPAKPAGRTHDEQAGGSASPRATDLPKTPEEAAKRALAALDPTTAVTTSGSSVVAGRSAYDLVLKPRDPASLVASVRISVDAKRHIPLRVQAYSTKRANPAFEVGFTSIDFGRPDARQFAFNPPPGTKVTEHPVTAPDKAKAQGKDKTRTKGAPTVVGKGWTAVAVGSLPPGALTSGSTKPGQRGQGDQLQALLKNLPRVSGSWGSGRLLNGTLFSAVLTDDGRYAVGAVKPEGLYAALKAR</sequence>
<accession>A0A1H9WMR7</accession>
<proteinExistence type="predicted"/>
<keyword evidence="3" id="KW-1185">Reference proteome</keyword>
<evidence type="ECO:0008006" key="4">
    <source>
        <dbReference type="Google" id="ProtNLM"/>
    </source>
</evidence>
<dbReference type="STRING" id="587636.SAMN05216199_3037"/>
<dbReference type="Gene3D" id="2.50.20.10">
    <property type="entry name" value="Lipoprotein localisation LolA/LolB/LppX"/>
    <property type="match status" value="1"/>
</dbReference>
<dbReference type="PANTHER" id="PTHR37507:SF2">
    <property type="entry name" value="SPORULATION PROTEIN YDCC"/>
    <property type="match status" value="1"/>
</dbReference>
<dbReference type="RefSeq" id="WP_091759746.1">
    <property type="nucleotide sequence ID" value="NZ_FOHB01000005.1"/>
</dbReference>
<organism evidence="2 3">
    <name type="scientific">Pedococcus cremeus</name>
    <dbReference type="NCBI Taxonomy" id="587636"/>
    <lineage>
        <taxon>Bacteria</taxon>
        <taxon>Bacillati</taxon>
        <taxon>Actinomycetota</taxon>
        <taxon>Actinomycetes</taxon>
        <taxon>Micrococcales</taxon>
        <taxon>Intrasporangiaceae</taxon>
        <taxon>Pedococcus</taxon>
    </lineage>
</organism>
<feature type="compositionally biased region" description="Basic and acidic residues" evidence="1">
    <location>
        <begin position="279"/>
        <end position="290"/>
    </location>
</feature>
<name>A0A1H9WMR7_9MICO</name>
<dbReference type="InterPro" id="IPR052944">
    <property type="entry name" value="Sporulation_related"/>
</dbReference>
<dbReference type="OrthoDB" id="4822274at2"/>
<dbReference type="SUPFAM" id="SSF89392">
    <property type="entry name" value="Prokaryotic lipoproteins and lipoprotein localization factors"/>
    <property type="match status" value="1"/>
</dbReference>
<protein>
    <recommendedName>
        <fullName evidence="4">Outer membrane lipoprotein-sorting protein</fullName>
    </recommendedName>
</protein>
<dbReference type="PANTHER" id="PTHR37507">
    <property type="entry name" value="SPORULATION PROTEIN YDCC"/>
    <property type="match status" value="1"/>
</dbReference>
<evidence type="ECO:0000256" key="1">
    <source>
        <dbReference type="SAM" id="MobiDB-lite"/>
    </source>
</evidence>
<dbReference type="Proteomes" id="UP000199019">
    <property type="component" value="Unassembled WGS sequence"/>
</dbReference>
<evidence type="ECO:0000313" key="2">
    <source>
        <dbReference type="EMBL" id="SES35111.1"/>
    </source>
</evidence>
<dbReference type="EMBL" id="FOHB01000005">
    <property type="protein sequence ID" value="SES35111.1"/>
    <property type="molecule type" value="Genomic_DNA"/>
</dbReference>
<reference evidence="3" key="1">
    <citation type="submission" date="2016-10" db="EMBL/GenBank/DDBJ databases">
        <authorList>
            <person name="Varghese N."/>
            <person name="Submissions S."/>
        </authorList>
    </citation>
    <scope>NUCLEOTIDE SEQUENCE [LARGE SCALE GENOMIC DNA]</scope>
    <source>
        <strain evidence="3">CGMCC 1.6963</strain>
    </source>
</reference>
<feature type="region of interest" description="Disordered" evidence="1">
    <location>
        <begin position="264"/>
        <end position="295"/>
    </location>
</feature>
<feature type="region of interest" description="Disordered" evidence="1">
    <location>
        <begin position="143"/>
        <end position="169"/>
    </location>
</feature>